<protein>
    <submittedName>
        <fullName evidence="1">Uncharacterized protein</fullName>
    </submittedName>
</protein>
<organism evidence="1 2">
    <name type="scientific">Candidatus Veblenbacteria bacterium RIFOXYA2_FULL_43_9</name>
    <dbReference type="NCBI Taxonomy" id="1802425"/>
    <lineage>
        <taxon>Bacteria</taxon>
        <taxon>Candidatus Vebleniibacteriota</taxon>
    </lineage>
</organism>
<dbReference type="EMBL" id="MHTB01000019">
    <property type="protein sequence ID" value="OHA55272.1"/>
    <property type="molecule type" value="Genomic_DNA"/>
</dbReference>
<gene>
    <name evidence="1" type="ORF">A2226_01840</name>
</gene>
<comment type="caution">
    <text evidence="1">The sequence shown here is derived from an EMBL/GenBank/DDBJ whole genome shotgun (WGS) entry which is preliminary data.</text>
</comment>
<proteinExistence type="predicted"/>
<dbReference type="AlphaFoldDB" id="A0A1G2Q5Z6"/>
<accession>A0A1G2Q5Z6</accession>
<evidence type="ECO:0000313" key="2">
    <source>
        <dbReference type="Proteomes" id="UP000178936"/>
    </source>
</evidence>
<name>A0A1G2Q5Z6_9BACT</name>
<reference evidence="1 2" key="1">
    <citation type="journal article" date="2016" name="Nat. Commun.">
        <title>Thousands of microbial genomes shed light on interconnected biogeochemical processes in an aquifer system.</title>
        <authorList>
            <person name="Anantharaman K."/>
            <person name="Brown C.T."/>
            <person name="Hug L.A."/>
            <person name="Sharon I."/>
            <person name="Castelle C.J."/>
            <person name="Probst A.J."/>
            <person name="Thomas B.C."/>
            <person name="Singh A."/>
            <person name="Wilkins M.J."/>
            <person name="Karaoz U."/>
            <person name="Brodie E.L."/>
            <person name="Williams K.H."/>
            <person name="Hubbard S.S."/>
            <person name="Banfield J.F."/>
        </authorList>
    </citation>
    <scope>NUCLEOTIDE SEQUENCE [LARGE SCALE GENOMIC DNA]</scope>
</reference>
<evidence type="ECO:0000313" key="1">
    <source>
        <dbReference type="EMBL" id="OHA55272.1"/>
    </source>
</evidence>
<sequence>MLLKIVELAKKIFWKLFDPFFPTVRDAWVAMGLISHDIRQPYLYGKLKTDKTSQDLRKLLETSGFTNDYVAWVDPDEILNMSKLVDEIYQYHVRLFIDNEVRGHHEFTAEAHPFKHLYDVGLSDGSTYLKPLLTELVEELPTPEISLRSTTQGETS</sequence>
<dbReference type="Proteomes" id="UP000178936">
    <property type="component" value="Unassembled WGS sequence"/>
</dbReference>